<reference evidence="2" key="1">
    <citation type="submission" date="2022-11" db="EMBL/GenBank/DDBJ databases">
        <authorList>
            <person name="Petersen C."/>
        </authorList>
    </citation>
    <scope>NUCLEOTIDE SEQUENCE</scope>
    <source>
        <strain evidence="2">IBT 19713</strain>
    </source>
</reference>
<dbReference type="AlphaFoldDB" id="A0A9W9NZD8"/>
<dbReference type="Proteomes" id="UP001150941">
    <property type="component" value="Unassembled WGS sequence"/>
</dbReference>
<reference evidence="2" key="2">
    <citation type="journal article" date="2023" name="IMA Fungus">
        <title>Comparative genomic study of the Penicillium genus elucidates a diverse pangenome and 15 lateral gene transfer events.</title>
        <authorList>
            <person name="Petersen C."/>
            <person name="Sorensen T."/>
            <person name="Nielsen M.R."/>
            <person name="Sondergaard T.E."/>
            <person name="Sorensen J.L."/>
            <person name="Fitzpatrick D.A."/>
            <person name="Frisvad J.C."/>
            <person name="Nielsen K.L."/>
        </authorList>
    </citation>
    <scope>NUCLEOTIDE SEQUENCE</scope>
    <source>
        <strain evidence="2">IBT 19713</strain>
    </source>
</reference>
<accession>A0A9W9NZD8</accession>
<evidence type="ECO:0000256" key="1">
    <source>
        <dbReference type="SAM" id="MobiDB-lite"/>
    </source>
</evidence>
<dbReference type="RefSeq" id="XP_058330661.1">
    <property type="nucleotide sequence ID" value="XM_058474921.1"/>
</dbReference>
<name>A0A9W9NZD8_9EURO</name>
<protein>
    <submittedName>
        <fullName evidence="2">Uncharacterized protein</fullName>
    </submittedName>
</protein>
<gene>
    <name evidence="2" type="ORF">N7468_005625</name>
</gene>
<comment type="caution">
    <text evidence="2">The sequence shown here is derived from an EMBL/GenBank/DDBJ whole genome shotgun (WGS) entry which is preliminary data.</text>
</comment>
<keyword evidence="3" id="KW-1185">Reference proteome</keyword>
<proteinExistence type="predicted"/>
<feature type="region of interest" description="Disordered" evidence="1">
    <location>
        <begin position="61"/>
        <end position="83"/>
    </location>
</feature>
<evidence type="ECO:0000313" key="2">
    <source>
        <dbReference type="EMBL" id="KAJ5232669.1"/>
    </source>
</evidence>
<feature type="compositionally biased region" description="Basic and acidic residues" evidence="1">
    <location>
        <begin position="71"/>
        <end position="81"/>
    </location>
</feature>
<evidence type="ECO:0000313" key="3">
    <source>
        <dbReference type="Proteomes" id="UP001150941"/>
    </source>
</evidence>
<sequence length="193" mass="20638">MNYPRPGAEWDSKTPASTKLLVQHQSEAGRAARSLAEIGWHYQIVQLSGELLNTFDRGVQGSASDTADTVPEPHHAQDDGARPGFLLGIAHDSNLAAAVGSQDSARGEGLVARSRQAVPSVLRLRVLYEEGSGVQSRWENRLALLEDVLFILVDGGSVLWSNFPIETGVLEEPLDTAGLPAGKHAHADNDSAI</sequence>
<dbReference type="EMBL" id="JAPQKS010000004">
    <property type="protein sequence ID" value="KAJ5232669.1"/>
    <property type="molecule type" value="Genomic_DNA"/>
</dbReference>
<dbReference type="GeneID" id="83202224"/>
<organism evidence="2 3">
    <name type="scientific">Penicillium chermesinum</name>
    <dbReference type="NCBI Taxonomy" id="63820"/>
    <lineage>
        <taxon>Eukaryota</taxon>
        <taxon>Fungi</taxon>
        <taxon>Dikarya</taxon>
        <taxon>Ascomycota</taxon>
        <taxon>Pezizomycotina</taxon>
        <taxon>Eurotiomycetes</taxon>
        <taxon>Eurotiomycetidae</taxon>
        <taxon>Eurotiales</taxon>
        <taxon>Aspergillaceae</taxon>
        <taxon>Penicillium</taxon>
    </lineage>
</organism>